<proteinExistence type="predicted"/>
<organism evidence="3 4">
    <name type="scientific">Candidatus Liberibacter europaeus</name>
    <dbReference type="NCBI Taxonomy" id="744859"/>
    <lineage>
        <taxon>Bacteria</taxon>
        <taxon>Pseudomonadati</taxon>
        <taxon>Pseudomonadota</taxon>
        <taxon>Alphaproteobacteria</taxon>
        <taxon>Hyphomicrobiales</taxon>
        <taxon>Rhizobiaceae</taxon>
        <taxon>Liberibacter</taxon>
    </lineage>
</organism>
<evidence type="ECO:0000259" key="2">
    <source>
        <dbReference type="Pfam" id="PF01471"/>
    </source>
</evidence>
<sequence length="216" mass="24899">MFKKGYGINFPGIFLQILRIFSETIFRYPKFISITIGYSIVFILILYNALWCQNGKHPSPMFVTRDSKSDQIFLGYVRNMKDHIKGNDVTFKLERVEDVGDKVSFVGPVTIGEKSIPLQEIQKKLKELNLYHGYCDGFLNQITKEAISSFQRIIDVPVNGLPNNDLLQLLKNKSIKRKRYVFKQSSFGDSSVVLTPEYYAHDLIADIINNSKIRDF</sequence>
<dbReference type="InterPro" id="IPR036365">
    <property type="entry name" value="PGBD-like_sf"/>
</dbReference>
<comment type="caution">
    <text evidence="3">The sequence shown here is derived from an EMBL/GenBank/DDBJ whole genome shotgun (WGS) entry which is preliminary data.</text>
</comment>
<dbReference type="EMBL" id="PSQJ01000004">
    <property type="protein sequence ID" value="PTL86417.1"/>
    <property type="molecule type" value="Genomic_DNA"/>
</dbReference>
<evidence type="ECO:0000313" key="4">
    <source>
        <dbReference type="Proteomes" id="UP000240811"/>
    </source>
</evidence>
<evidence type="ECO:0000313" key="3">
    <source>
        <dbReference type="EMBL" id="PTL86417.1"/>
    </source>
</evidence>
<dbReference type="InterPro" id="IPR002477">
    <property type="entry name" value="Peptidoglycan-bd-like"/>
</dbReference>
<name>A0A2T4VXB5_9HYPH</name>
<dbReference type="Pfam" id="PF01471">
    <property type="entry name" value="PG_binding_1"/>
    <property type="match status" value="1"/>
</dbReference>
<accession>A0A2T4VXB5</accession>
<keyword evidence="1" id="KW-0472">Membrane</keyword>
<reference evidence="4" key="1">
    <citation type="submission" date="2018-02" db="EMBL/GenBank/DDBJ databases">
        <title>Genome sequence of Candidatus Liberibacter europaeus.</title>
        <authorList>
            <person name="Frampton R.A."/>
            <person name="Thompson S.M."/>
            <person name="David C."/>
            <person name="Addison S.M."/>
            <person name="Smith G.R."/>
        </authorList>
    </citation>
    <scope>NUCLEOTIDE SEQUENCE [LARGE SCALE GENOMIC DNA]</scope>
</reference>
<dbReference type="SUPFAM" id="SSF47090">
    <property type="entry name" value="PGBD-like"/>
    <property type="match status" value="1"/>
</dbReference>
<feature type="transmembrane region" description="Helical" evidence="1">
    <location>
        <begin position="31"/>
        <end position="51"/>
    </location>
</feature>
<evidence type="ECO:0000256" key="1">
    <source>
        <dbReference type="SAM" id="Phobius"/>
    </source>
</evidence>
<dbReference type="AlphaFoldDB" id="A0A2T4VXB5"/>
<feature type="domain" description="Peptidoglycan binding-like" evidence="2">
    <location>
        <begin position="119"/>
        <end position="170"/>
    </location>
</feature>
<gene>
    <name evidence="3" type="ORF">C4617_04260</name>
</gene>
<keyword evidence="1" id="KW-1133">Transmembrane helix</keyword>
<dbReference type="Proteomes" id="UP000240811">
    <property type="component" value="Unassembled WGS sequence"/>
</dbReference>
<keyword evidence="1" id="KW-0812">Transmembrane</keyword>
<protein>
    <recommendedName>
        <fullName evidence="2">Peptidoglycan binding-like domain-containing protein</fullName>
    </recommendedName>
</protein>